<dbReference type="PROSITE" id="PS50119">
    <property type="entry name" value="ZF_BBOX"/>
    <property type="match status" value="1"/>
</dbReference>
<dbReference type="PROSITE" id="PS01359">
    <property type="entry name" value="ZF_PHD_1"/>
    <property type="match status" value="1"/>
</dbReference>
<protein>
    <submittedName>
        <fullName evidence="11">Uncharacterized protein</fullName>
    </submittedName>
</protein>
<dbReference type="AlphaFoldDB" id="A0A9P0JEG7"/>
<dbReference type="InterPro" id="IPR043563">
    <property type="entry name" value="Sp110/Sp140/Sp140L-like"/>
</dbReference>
<evidence type="ECO:0000256" key="2">
    <source>
        <dbReference type="ARBA" id="ARBA00022771"/>
    </source>
</evidence>
<dbReference type="InterPro" id="IPR001841">
    <property type="entry name" value="Znf_RING"/>
</dbReference>
<dbReference type="InterPro" id="IPR019786">
    <property type="entry name" value="Zinc_finger_PHD-type_CS"/>
</dbReference>
<dbReference type="InterPro" id="IPR019787">
    <property type="entry name" value="Znf_PHD-finger"/>
</dbReference>
<reference evidence="11" key="2">
    <citation type="submission" date="2022-10" db="EMBL/GenBank/DDBJ databases">
        <authorList>
            <consortium name="ENA_rothamsted_submissions"/>
            <consortium name="culmorum"/>
            <person name="King R."/>
        </authorList>
    </citation>
    <scope>NUCLEOTIDE SEQUENCE</scope>
</reference>
<dbReference type="Pfam" id="PF00439">
    <property type="entry name" value="Bromodomain"/>
    <property type="match status" value="1"/>
</dbReference>
<dbReference type="PANTHER" id="PTHR46386">
    <property type="entry name" value="NUCLEAR BODY PROTEIN SP140"/>
    <property type="match status" value="1"/>
</dbReference>
<dbReference type="GO" id="GO:0000981">
    <property type="term" value="F:DNA-binding transcription factor activity, RNA polymerase II-specific"/>
    <property type="evidence" value="ECO:0007669"/>
    <property type="project" value="TreeGrafter"/>
</dbReference>
<dbReference type="CDD" id="cd15541">
    <property type="entry name" value="PHD_TIF1_like"/>
    <property type="match status" value="1"/>
</dbReference>
<organism evidence="11 12">
    <name type="scientific">Aphis gossypii</name>
    <name type="common">Cotton aphid</name>
    <dbReference type="NCBI Taxonomy" id="80765"/>
    <lineage>
        <taxon>Eukaryota</taxon>
        <taxon>Metazoa</taxon>
        <taxon>Ecdysozoa</taxon>
        <taxon>Arthropoda</taxon>
        <taxon>Hexapoda</taxon>
        <taxon>Insecta</taxon>
        <taxon>Pterygota</taxon>
        <taxon>Neoptera</taxon>
        <taxon>Paraneoptera</taxon>
        <taxon>Hemiptera</taxon>
        <taxon>Sternorrhyncha</taxon>
        <taxon>Aphidomorpha</taxon>
        <taxon>Aphidoidea</taxon>
        <taxon>Aphididae</taxon>
        <taxon>Aphidini</taxon>
        <taxon>Aphis</taxon>
        <taxon>Aphis</taxon>
    </lineage>
</organism>
<evidence type="ECO:0000256" key="4">
    <source>
        <dbReference type="ARBA" id="ARBA00023117"/>
    </source>
</evidence>
<keyword evidence="12" id="KW-1185">Reference proteome</keyword>
<keyword evidence="7" id="KW-0175">Coiled coil</keyword>
<dbReference type="InterPro" id="IPR017907">
    <property type="entry name" value="Znf_RING_CS"/>
</dbReference>
<evidence type="ECO:0000259" key="9">
    <source>
        <dbReference type="PROSITE" id="PS50016"/>
    </source>
</evidence>
<reference evidence="11" key="1">
    <citation type="submission" date="2022-02" db="EMBL/GenBank/DDBJ databases">
        <authorList>
            <person name="King R."/>
        </authorList>
    </citation>
    <scope>NUCLEOTIDE SEQUENCE</scope>
</reference>
<dbReference type="SMART" id="SM00184">
    <property type="entry name" value="RING"/>
    <property type="match status" value="1"/>
</dbReference>
<dbReference type="GO" id="GO:0008270">
    <property type="term" value="F:zinc ion binding"/>
    <property type="evidence" value="ECO:0007669"/>
    <property type="project" value="UniProtKB-KW"/>
</dbReference>
<dbReference type="PANTHER" id="PTHR46386:SF11">
    <property type="entry name" value="AUTOIMMUNE REGULATOR"/>
    <property type="match status" value="1"/>
</dbReference>
<dbReference type="Gene3D" id="1.20.920.10">
    <property type="entry name" value="Bromodomain-like"/>
    <property type="match status" value="1"/>
</dbReference>
<dbReference type="PROSITE" id="PS00518">
    <property type="entry name" value="ZF_RING_1"/>
    <property type="match status" value="1"/>
</dbReference>
<dbReference type="PROSITE" id="PS50016">
    <property type="entry name" value="ZF_PHD_2"/>
    <property type="match status" value="1"/>
</dbReference>
<accession>A0A9P0JEG7</accession>
<dbReference type="InterPro" id="IPR011011">
    <property type="entry name" value="Znf_FYVE_PHD"/>
</dbReference>
<dbReference type="InterPro" id="IPR001965">
    <property type="entry name" value="Znf_PHD"/>
</dbReference>
<dbReference type="InterPro" id="IPR001487">
    <property type="entry name" value="Bromodomain"/>
</dbReference>
<evidence type="ECO:0000256" key="7">
    <source>
        <dbReference type="SAM" id="Coils"/>
    </source>
</evidence>
<sequence length="633" mass="73306">MASTSTSEMKIDNVHGEIDIWSVGKCVICNKELTGESKMLECLHFICKDCIAKENFDSGVKCKCLTVTKDQLIDYHIGSSNLNINKDHNPNALITYPIVEEFPICPTCTNTHADVYCIQCSIMLCQFCHSESHPLHNYKVLKKYPKEINSNVFLENFKLELNNKNLDISIKETEKQIENFKIQKTAIYEEIDKETEKLHNEINKRAFELKYLVDNCFLDTVGETYKNIQTFKDLQNKNKYYTEITKSVLNDNNLSDILNVSRVVLPKLKNINNNIINISEVTSKREIDLKNNFEETMNNCISTIKELGNIITSPVFSLSKTKNINTSKNVGQTLVNLQILSKKPKMKFPFQYTEEEFKTNSYFNNMDIENMDGKPIEPWFDLECVCCFQLGEKLIKCDNCNRSYHHHCHVPTPPDEMPIEELDYPLLSFPKYWKCTMCKSLKFTFPADLELQELNFSGVLIGEPGRMIIERILMELLCESYNSIYFRECPCKKVYAAFYEKISNPISLNIIKNRLESNTYYTTLAHVIDDLKQVFLDAMMFFHPTDGYYTSANLLLHSLNTLISKWIPDFDAEKKLMLGGQREEALKPSNMLIDMKEQKCKKKKCYNKMRVARVYDAIHSLATSGILLYLIVL</sequence>
<feature type="coiled-coil region" evidence="7">
    <location>
        <begin position="163"/>
        <end position="190"/>
    </location>
</feature>
<dbReference type="CDD" id="cd19757">
    <property type="entry name" value="Bbox1"/>
    <property type="match status" value="1"/>
</dbReference>
<gene>
    <name evidence="11" type="ORF">APHIGO_LOCUS9588</name>
</gene>
<evidence type="ECO:0000259" key="10">
    <source>
        <dbReference type="PROSITE" id="PS50119"/>
    </source>
</evidence>
<dbReference type="PROSITE" id="PS50014">
    <property type="entry name" value="BROMODOMAIN_2"/>
    <property type="match status" value="1"/>
</dbReference>
<keyword evidence="1" id="KW-0479">Metal-binding</keyword>
<dbReference type="InterPro" id="IPR036427">
    <property type="entry name" value="Bromodomain-like_sf"/>
</dbReference>
<dbReference type="GO" id="GO:0005634">
    <property type="term" value="C:nucleus"/>
    <property type="evidence" value="ECO:0007669"/>
    <property type="project" value="TreeGrafter"/>
</dbReference>
<dbReference type="SMART" id="SM00249">
    <property type="entry name" value="PHD"/>
    <property type="match status" value="1"/>
</dbReference>
<evidence type="ECO:0000256" key="6">
    <source>
        <dbReference type="PROSITE-ProRule" id="PRU00035"/>
    </source>
</evidence>
<evidence type="ECO:0000256" key="3">
    <source>
        <dbReference type="ARBA" id="ARBA00022833"/>
    </source>
</evidence>
<dbReference type="Gene3D" id="3.30.40.10">
    <property type="entry name" value="Zinc/RING finger domain, C3HC4 (zinc finger)"/>
    <property type="match status" value="1"/>
</dbReference>
<keyword evidence="3" id="KW-0862">Zinc</keyword>
<dbReference type="InterPro" id="IPR013083">
    <property type="entry name" value="Znf_RING/FYVE/PHD"/>
</dbReference>
<dbReference type="SUPFAM" id="SSF57903">
    <property type="entry name" value="FYVE/PHD zinc finger"/>
    <property type="match status" value="1"/>
</dbReference>
<dbReference type="SUPFAM" id="SSF47370">
    <property type="entry name" value="Bromodomain"/>
    <property type="match status" value="1"/>
</dbReference>
<evidence type="ECO:0000313" key="11">
    <source>
        <dbReference type="EMBL" id="CAH1733250.1"/>
    </source>
</evidence>
<proteinExistence type="predicted"/>
<evidence type="ECO:0000256" key="1">
    <source>
        <dbReference type="ARBA" id="ARBA00022723"/>
    </source>
</evidence>
<name>A0A9P0JEG7_APHGO</name>
<dbReference type="SMART" id="SM00297">
    <property type="entry name" value="BROMO"/>
    <property type="match status" value="1"/>
</dbReference>
<dbReference type="InterPro" id="IPR000315">
    <property type="entry name" value="Znf_B-box"/>
</dbReference>
<feature type="domain" description="PHD-type" evidence="9">
    <location>
        <begin position="381"/>
        <end position="441"/>
    </location>
</feature>
<feature type="domain" description="B box-type" evidence="10">
    <location>
        <begin position="100"/>
        <end position="143"/>
    </location>
</feature>
<evidence type="ECO:0000256" key="5">
    <source>
        <dbReference type="PROSITE-ProRule" id="PRU00024"/>
    </source>
</evidence>
<evidence type="ECO:0000259" key="8">
    <source>
        <dbReference type="PROSITE" id="PS50014"/>
    </source>
</evidence>
<dbReference type="CDD" id="cd04369">
    <property type="entry name" value="Bromodomain"/>
    <property type="match status" value="1"/>
</dbReference>
<dbReference type="EMBL" id="OU899036">
    <property type="protein sequence ID" value="CAH1733250.1"/>
    <property type="molecule type" value="Genomic_DNA"/>
</dbReference>
<evidence type="ECO:0000313" key="12">
    <source>
        <dbReference type="Proteomes" id="UP001154329"/>
    </source>
</evidence>
<keyword evidence="4 6" id="KW-0103">Bromodomain</keyword>
<dbReference type="Proteomes" id="UP001154329">
    <property type="component" value="Chromosome 3"/>
</dbReference>
<feature type="domain" description="Bromo" evidence="8">
    <location>
        <begin position="486"/>
        <end position="549"/>
    </location>
</feature>
<keyword evidence="2 5" id="KW-0863">Zinc-finger</keyword>
<dbReference type="SUPFAM" id="SSF57845">
    <property type="entry name" value="B-box zinc-binding domain"/>
    <property type="match status" value="1"/>
</dbReference>